<keyword evidence="8" id="KW-1185">Reference proteome</keyword>
<dbReference type="EMBL" id="LGRX02000583">
    <property type="protein sequence ID" value="KAK3288141.1"/>
    <property type="molecule type" value="Genomic_DNA"/>
</dbReference>
<dbReference type="InterPro" id="IPR027417">
    <property type="entry name" value="P-loop_NTPase"/>
</dbReference>
<dbReference type="InterPro" id="IPR003877">
    <property type="entry name" value="SPRY_dom"/>
</dbReference>
<feature type="repeat" description="ANK" evidence="3">
    <location>
        <begin position="2467"/>
        <end position="2499"/>
    </location>
</feature>
<feature type="coiled-coil region" evidence="4">
    <location>
        <begin position="3877"/>
        <end position="3904"/>
    </location>
</feature>
<gene>
    <name evidence="7" type="ORF">CYMTET_4368</name>
</gene>
<proteinExistence type="predicted"/>
<feature type="domain" description="AAA+ ATPase" evidence="6">
    <location>
        <begin position="1302"/>
        <end position="1469"/>
    </location>
</feature>
<evidence type="ECO:0000256" key="2">
    <source>
        <dbReference type="ARBA" id="ARBA00023043"/>
    </source>
</evidence>
<feature type="repeat" description="ANK" evidence="3">
    <location>
        <begin position="2667"/>
        <end position="2700"/>
    </location>
</feature>
<dbReference type="PROSITE" id="PS50088">
    <property type="entry name" value="ANK_REPEAT"/>
    <property type="match status" value="12"/>
</dbReference>
<feature type="region of interest" description="Disordered" evidence="5">
    <location>
        <begin position="4776"/>
        <end position="4842"/>
    </location>
</feature>
<dbReference type="Pfam" id="PF05729">
    <property type="entry name" value="NACHT"/>
    <property type="match status" value="1"/>
</dbReference>
<feature type="compositionally biased region" description="Basic and acidic residues" evidence="5">
    <location>
        <begin position="4832"/>
        <end position="4842"/>
    </location>
</feature>
<dbReference type="Pfam" id="PF12796">
    <property type="entry name" value="Ank_2"/>
    <property type="match status" value="7"/>
</dbReference>
<feature type="repeat" description="ANK" evidence="3">
    <location>
        <begin position="2634"/>
        <end position="2666"/>
    </location>
</feature>
<dbReference type="PANTHER" id="PTHR24198:SF165">
    <property type="entry name" value="ANKYRIN REPEAT-CONTAINING PROTEIN-RELATED"/>
    <property type="match status" value="1"/>
</dbReference>
<dbReference type="PANTHER" id="PTHR24198">
    <property type="entry name" value="ANKYRIN REPEAT AND PROTEIN KINASE DOMAIN-CONTAINING PROTEIN"/>
    <property type="match status" value="1"/>
</dbReference>
<sequence>MSSAAEDVGRRNQRTLLHWTAWWGDAELARRVLEPQHIIKEELISAAIDATCDGFEKLADDHADADLGKTICQVSKQKWAAANAKLAELSRVVEGLASLAAEVDPVVAQQLRSKVGGGVLTDMVETVLDIAQQCAARPKLAGARLFGALRCAHRLVVSAVALRERVSGEDRKRWRAALGTVRAKSAKLVGGAGNRSLGAALGASLLELQLTSAQLALDQLLQENAAEAGAKAVGYMAVGLTKTLLMMRLDSTLVEGAVQAAALTADAARRAMTRGCFMELVLVDQLAAAACSDAAECISEEQLRDRLKDLHQRLFRYADGRWEPTPGRWEPKAAFATLLADLAVRRFHTLSMEMLEMICRGEKDFIGLEKLMCLGVSSMGQDSSTKSDPSRTPLYLLMAWAQSLLVKDCDLEEWVNAGLAILRNELRRVAGECDARLAAGWEQLIATSACSSERMIGDAHQTLRDLDLENSRQCSDVRAHLAEIGQAVEALRSSLRLGSTVVDQALPVLVKASKLAHMLSGLDSGAGEANMLVCLRMALACARVQMAERLAEERSRLRDERGKIRQALEAELQLPTTLAQLAAKLSKLRRYRKAALSCWDDLLELEPALDLTVAYIEGALRGKVQVLGAAVEKIAAVIRSYLDAKLLGPAAHQLPQKLSNMLATLERSALPAWRKQAEDTAAWMQDLRKSLFEIVRDELGLGSQSKVGMLETLGRDSTQCTRQARVQACFAAVVDRCSAAVALRVERAVLPEIERLILVIGEDLVSDQDIAAVETIKPSGEPSELGKFLAEFVSYVDGAIGLLTDAKCVAEEAETALALCLSNPLNTVVDMLSDDHAASRTEDAMSCTNQGREALQELESAIHSLGALPTWKSMGSTAGGGGCSAAVEFALDIERDQGGGPTAESGKTKHEPAILQSVMSMRKHHLRLSSTLNFIRAIAEDHIKVQVAWDGANDALSKSLRHSKRLTESVQSTTMRMKVAAMEALESIVPEQCQLEGQQVTALLGEVCGALATPMLGLVGEAARGYVASRDSEVWRIRQAAAVCSLRVCTAASSTSPTVLKAADMARRQEVGQAIQAAVMRCWSSEPVSAVRAALSDGDALALELNAQQERGVETDEANEDAAVGGEEWREGGWAVTQTQIAQESRTQLAMLEQLQQKAQREPDPLKKQLLLVQCNEYHGALRCVSTNVHDIGDRLGVLVGFLQTMDGKLDAMHVTLSALKDNVVAMRGDVQRLAGRPVLEELCEKREVKWSQQRKRLRDHVHIPVEEMVEDENGAPTNDGERRPAQGLLKAVRTQFLESSTKSVLLVSGPAGSGKSTFVQHLELYLETDFLEGCKRKGEEVVLVKVLLPMLQNPLADLFHEALVRCYGLRDTQVHELRVLAQAGKVRLVFLLDAYDELKPQFLFRNLYASNNLEQYRRQQGSDNTGDAETSSSGSKEHLWRHSDPKVIITVRSELLMNRKRSEYASMFMPMEMSSSRKEAAAEAEGRFLELHIAPFTNQVSAYIHAKVALEVRGTIERQLGPIEPLSVKAGEELLKVVTQASALQAGGTEDLEMKKMMLAAATQAVTVAGGREKPKLPSMLLEKMKAGDMTPGFLVAATMAVALKHPPNNDPAAAVKKLCEQLAEEGEQQVWMHEKYEAALDGIPELKELTTTPFMVEIVTKILPKLEQWQGTDSSMRAQFLLLLSEEAAQLTWACISDWRLKDKPEGAGASPVLQRVQKALDKGPSGDRNDLKQLDDLAEEVTGKLRDRGILLEEPKLVEMAVERLKAKSRDAAETEWLQGLLEELKRDRQLLKIGEAKAVNALSTVKRERLEKAVAEWAIPHILRSGLQRPPVRRFKIYEMFLEMMVEREADKASVGAGAFDAETVRREGAAYAQRLALAMLAENVSKVVLGGSSDLFHQKSVWDAFLRHGEGSRHGELRDAARKAAPVRVTGGLLTFIHKTVQEYLCAAGLRGILRTILRDQVVRIEKLAEHLVHDGRQAQPDNRDTFDATKAPVGSGVDSWVEYGDRAVKKTLQKVGTLVVESEWAQVDLNGEGVLRDFLADAFLDQPEFVEEMHFLALWAEQRCVDGKRVRPGSEAVDGGMLLGNVRVVLGGKMPKRAGGTLLHAAAADGSYYAASKLMEMRRTGCIDYKILEWTDNEGCTPLFCAARQGHAQVVAMLLSAGAKRDVRPKLQPRIRHLTMVKTAHIDFQTHTVKVDDGASKTEHWVVGLPPASPLNGKWRYEVDLQVREHPDMQNIDDTDTHAVKDLSIGYCVGWSTRDISSNHHLGQNAFSCGMHSSGAWLDASSHDRFPGDAPALEGHSSLRNRVVTIGMLLDCDQQTMHFSTSNSADWKEVRYTWDAQQSPVFPAVSCFGLVGEVQFNFGERPWQCMAPLPGGSEFQPITELASGSSPVMQAAVGGHMSACQLLLDYDAIKDTGSQFQRTLLHWTAYWGDAALLLHVLKTAADGGSDCCELIQREDGNGRHAAGLAAERGHVEVLQAMRESGADLAQQARDGSTPAHWAARYGQTKVLTMLRDEAHADLSKAARDGSTPAHWAAKGGNLDVVAMLCREAGADLKREARDGSTVLHWAAAGGTKVVAQAIMSAADAGATVASVSNEVPAGHAELIRALLQTGEGKGRCCVDTPTKDGRSPLHIAVGEGHVEMGQALVKAGARVNLAMDDGRTPLFIAAMNGNVELARLLVGEAGADINLPNKNGATPLFIAAERGHVDLVRFILKREGTLVDAASANGATPLIMAAHMGHVHVADLLLSVSASVDSQLQNGMTALCKAAEKGHTKIVCALVTAKASVHAAKRDGATPLLMAARNGHVEVVRSLVQAGAYVDAADETGATPLLAAAHSGHVEVIRILLHANASVDLATKDGQTPFSIAARMEHFVAAHCLVDGGAVIKRKYHRALFRWAAHHGHDKLVGQVLETSGNPIALLQCENARGVKVWDDAWYLAAMNGHAHVLRTLKGFGMDLRGVIDAPLRTKVIRAMGTAAESGQLKVTRELFQSIREMPSVDTVASAPRAPLHRAAAKGHMQVVRELLKAGATVYVANIDGETQLNKAVEHGKSSVMLELLEAGRRALQEQNFEFSPDGRWAPVPGRLEPKAAFACLLGDLATGGIVGDGICDSMYLQRLCLGGTTEVGLKQLLHFGLNGALSLNNKVWERATLLPLAKWLQQTHRDDWSPAQWSRSGLALLQTQLRLSMEEANAKLVSAASSLRAEVKHSIGLGWSRPIDKLRKEAQQLLAMAWQSVRVALRQLNSAANASLTLLLPLQRALMTYYSAVEMNCFNKPEYPAKLCQALIGRFAADELRPRALQAWLQLEVRDQLELLLEVPTAHGGDPMRGVEGGSMVGSQDHVVALAEVVAEEVLDAQHAKMEQSVLRVAAMEALVDAASNQNPPIGSAPQVPGAAKLSIELRACMERVRVSSQALWQPALREVLVEAAGGTEASVDGNENTMDSCGATMEPAEASTHVPHSLQRLAAQIAEELGGWCRALEGQIEALKVSSFNLVMGDREGQVVSTALNHPRAPDLASPVLDLAVHVEAYCGIIKMTAKAACDCEAELTRLYVALERAEALLCARGVSREEASDVAKEAVGGLWREMGQLVAIILDASAKADSVADGGKRWASWAAVDAELCRELGERQYHREAACLVLWRALGALRPLMTLQLGENSIEADSIAKFPITKAQMDFYSVFKHILNMANLAAMEQLEELASSMQEARQNTEVGDGGMETGDTRGTLLAPSPSMRILEDAVGKGAGIAILAEQWQVREVAAVVILRLLCHLRKAVRPENERAQSGAAWDHEGVERMRRELQACVMQSLAYEPAASVRAVLLRGEALAAELNLPRSEGLAAEGCGERVEPEAPEVAARAQAAAREEQCAAWNATAADVEAEMEARIKKLEELRQEAESGSGADALRKQELLVRCREEQAALVQASRNVKDVGSWLGVLVEFLAGIDTKLDAIGVQLDELQVGMRMLKRDLRWIVGRPVLEELAEQRDRRRLERCRLPEFVYIPAQGVRADVEGKFVLDVKETPEHPEGSNPPVDLLKAVREQFLQSDKVNLLLLSGTADAGKSSFVEVLEHFLETEYAQEQQGKAGAEVCLLKVSLPTLQNPLADLFGEALRQKGLREAQIHELRDLARAGKVRLIFLLDAYDELPSQCLFKNLYMSNNLEQYRAQAPATTSGTAADGDGGSSPEAKSDASKGELGPAYPKVIITTRTELLSRNAAYEWSFAPVEMDNPGKASISEARESFLELRIAPFNDQVDPYIHAKVALEVRRELGRKFGDFDLLTKQEADALEESAVSELASSSPGPVLGAAEHPQERPETRALVHAACQTVMVFSEGRRSHEGFRSMLTGVPEAREEGQLVWVLAAALRQKPPNLDVALRVFCEQLTKADDARRVWLHRDYRKAFDAIPELKELTTTPFMAEIVTEILPKLRQIQSTDTHMKAKLLLLLNEDAAQMVWGCISRSRGRHPGDSALLLVQAALDSETSEKEGVASSGLALLADLAEEVAELLRAKGLLLKQPKLVEIACEQLAAKRKASGNMEYATWSSWTAGWRAAGASKSRFATMSRGEKAADVGETQPLGQNSVAPEDYTVNDVEEVLDELLQHTENTEYTEYKDAVEDTICSAGIPYMLKCALQRTKVRRSDIYAMFTARYVEREAHKAIGRMPVDAWTVVREGKEYAQRLALAMVSEKVSKVPMASSSELFYEESVWDPFLRGGGELRCAAQKAAPVKCDMGMLTFIHKTVQEYLCAASLRAASRAALSDLAVPLEQLEERLQSAAEPAGSAGGAGAGEASLQPSEGMDTGVLSTHPGAHTAAPGAGGLPEAPQQGNEQRKNQSEETRVTKALQQVAERLLKSGWAQVDLRDEDVVRDFLTDLFLDDVEFAAEVSFVAGWSQQLFDNAGQAGTDVHRADLLRHNATALLGGALPKRAGGTLLHAAAADGSYFAVARILEMWKKGHAPRDLLERRDDEGRTPLFCAAQSGHAQVAAALLAAGARRDARSKLWPARFGLFGG</sequence>
<feature type="repeat" description="ANK" evidence="3">
    <location>
        <begin position="2834"/>
        <end position="2866"/>
    </location>
</feature>
<protein>
    <recommendedName>
        <fullName evidence="6">AAA+ ATPase domain-containing protein</fullName>
    </recommendedName>
</protein>
<evidence type="ECO:0000256" key="3">
    <source>
        <dbReference type="PROSITE-ProRule" id="PRU00023"/>
    </source>
</evidence>
<reference evidence="7 8" key="1">
    <citation type="journal article" date="2015" name="Genome Biol. Evol.">
        <title>Comparative Genomics of a Bacterivorous Green Alga Reveals Evolutionary Causalities and Consequences of Phago-Mixotrophic Mode of Nutrition.</title>
        <authorList>
            <person name="Burns J.A."/>
            <person name="Paasch A."/>
            <person name="Narechania A."/>
            <person name="Kim E."/>
        </authorList>
    </citation>
    <scope>NUCLEOTIDE SEQUENCE [LARGE SCALE GENOMIC DNA]</scope>
    <source>
        <strain evidence="7 8">PLY_AMNH</strain>
    </source>
</reference>
<dbReference type="Gene3D" id="2.60.120.920">
    <property type="match status" value="1"/>
</dbReference>
<accession>A0AAE0H326</accession>
<feature type="repeat" description="ANK" evidence="3">
    <location>
        <begin position="2801"/>
        <end position="2833"/>
    </location>
</feature>
<dbReference type="Pfam" id="PF13637">
    <property type="entry name" value="Ank_4"/>
    <property type="match status" value="1"/>
</dbReference>
<feature type="repeat" description="ANK" evidence="3">
    <location>
        <begin position="3013"/>
        <end position="3045"/>
    </location>
</feature>
<dbReference type="Pfam" id="PF00622">
    <property type="entry name" value="SPRY"/>
    <property type="match status" value="1"/>
</dbReference>
<dbReference type="InterPro" id="IPR036770">
    <property type="entry name" value="Ankyrin_rpt-contain_sf"/>
</dbReference>
<evidence type="ECO:0000256" key="1">
    <source>
        <dbReference type="ARBA" id="ARBA00022737"/>
    </source>
</evidence>
<feature type="region of interest" description="Disordered" evidence="5">
    <location>
        <begin position="1419"/>
        <end position="1440"/>
    </location>
</feature>
<feature type="region of interest" description="Disordered" evidence="5">
    <location>
        <begin position="4295"/>
        <end position="4314"/>
    </location>
</feature>
<keyword evidence="4" id="KW-0175">Coiled coil</keyword>
<comment type="caution">
    <text evidence="7">The sequence shown here is derived from an EMBL/GenBank/DDBJ whole genome shotgun (WGS) entry which is preliminary data.</text>
</comment>
<dbReference type="InterPro" id="IPR003593">
    <property type="entry name" value="AAA+_ATPase"/>
</dbReference>
<evidence type="ECO:0000256" key="5">
    <source>
        <dbReference type="SAM" id="MobiDB-lite"/>
    </source>
</evidence>
<feature type="repeat" description="ANK" evidence="3">
    <location>
        <begin position="4971"/>
        <end position="5003"/>
    </location>
</feature>
<dbReference type="Gene3D" id="3.40.50.300">
    <property type="entry name" value="P-loop containing nucleotide triphosphate hydrolases"/>
    <property type="match status" value="1"/>
</dbReference>
<evidence type="ECO:0000313" key="8">
    <source>
        <dbReference type="Proteomes" id="UP001190700"/>
    </source>
</evidence>
<feature type="repeat" description="ANK" evidence="3">
    <location>
        <begin position="2701"/>
        <end position="2724"/>
    </location>
</feature>
<dbReference type="Pfam" id="PF00023">
    <property type="entry name" value="Ank"/>
    <property type="match status" value="1"/>
</dbReference>
<evidence type="ECO:0000256" key="4">
    <source>
        <dbReference type="SAM" id="Coils"/>
    </source>
</evidence>
<feature type="repeat" description="ANK" evidence="3">
    <location>
        <begin position="2534"/>
        <end position="2567"/>
    </location>
</feature>
<feature type="compositionally biased region" description="Low complexity" evidence="5">
    <location>
        <begin position="4172"/>
        <end position="4182"/>
    </location>
</feature>
<dbReference type="Gene3D" id="1.25.40.20">
    <property type="entry name" value="Ankyrin repeat-containing domain"/>
    <property type="match status" value="7"/>
</dbReference>
<feature type="region of interest" description="Disordered" evidence="5">
    <location>
        <begin position="4172"/>
        <end position="4199"/>
    </location>
</feature>
<feature type="repeat" description="ANK" evidence="3">
    <location>
        <begin position="2144"/>
        <end position="2176"/>
    </location>
</feature>
<dbReference type="SMART" id="SM00382">
    <property type="entry name" value="AAA"/>
    <property type="match status" value="2"/>
</dbReference>
<name>A0AAE0H326_9CHLO</name>
<organism evidence="7 8">
    <name type="scientific">Cymbomonas tetramitiformis</name>
    <dbReference type="NCBI Taxonomy" id="36881"/>
    <lineage>
        <taxon>Eukaryota</taxon>
        <taxon>Viridiplantae</taxon>
        <taxon>Chlorophyta</taxon>
        <taxon>Pyramimonadophyceae</taxon>
        <taxon>Pyramimonadales</taxon>
        <taxon>Pyramimonadaceae</taxon>
        <taxon>Cymbomonas</taxon>
    </lineage>
</organism>
<dbReference type="Proteomes" id="UP001190700">
    <property type="component" value="Unassembled WGS sequence"/>
</dbReference>
<keyword evidence="2 3" id="KW-0040">ANK repeat</keyword>
<feature type="domain" description="AAA+ ATPase" evidence="6">
    <location>
        <begin position="4053"/>
        <end position="4235"/>
    </location>
</feature>
<dbReference type="InterPro" id="IPR043136">
    <property type="entry name" value="B30.2/SPRY_sf"/>
</dbReference>
<evidence type="ECO:0000259" key="6">
    <source>
        <dbReference type="SMART" id="SM00382"/>
    </source>
</evidence>
<dbReference type="SMART" id="SM00248">
    <property type="entry name" value="ANK"/>
    <property type="match status" value="22"/>
</dbReference>
<feature type="compositionally biased region" description="Low complexity" evidence="5">
    <location>
        <begin position="4295"/>
        <end position="4304"/>
    </location>
</feature>
<dbReference type="SUPFAM" id="SSF48403">
    <property type="entry name" value="Ankyrin repeat"/>
    <property type="match status" value="5"/>
</dbReference>
<keyword evidence="1" id="KW-0677">Repeat</keyword>
<feature type="repeat" description="ANK" evidence="3">
    <location>
        <begin position="2735"/>
        <end position="2767"/>
    </location>
</feature>
<feature type="compositionally biased region" description="Polar residues" evidence="5">
    <location>
        <begin position="1419"/>
        <end position="1435"/>
    </location>
</feature>
<dbReference type="InterPro" id="IPR007111">
    <property type="entry name" value="NACHT_NTPase"/>
</dbReference>
<dbReference type="InterPro" id="IPR002110">
    <property type="entry name" value="Ankyrin_rpt"/>
</dbReference>
<dbReference type="SUPFAM" id="SSF49899">
    <property type="entry name" value="Concanavalin A-like lectins/glucanases"/>
    <property type="match status" value="1"/>
</dbReference>
<dbReference type="InterPro" id="IPR013320">
    <property type="entry name" value="ConA-like_dom_sf"/>
</dbReference>
<evidence type="ECO:0000313" key="7">
    <source>
        <dbReference type="EMBL" id="KAK3288141.1"/>
    </source>
</evidence>
<feature type="repeat" description="ANK" evidence="3">
    <location>
        <begin position="2768"/>
        <end position="2800"/>
    </location>
</feature>
<feature type="compositionally biased region" description="Low complexity" evidence="5">
    <location>
        <begin position="4809"/>
        <end position="4830"/>
    </location>
</feature>
<dbReference type="PROSITE" id="PS50297">
    <property type="entry name" value="ANK_REP_REGION"/>
    <property type="match status" value="10"/>
</dbReference>